<protein>
    <submittedName>
        <fullName evidence="2">Uncharacterized protein</fullName>
    </submittedName>
</protein>
<keyword evidence="1" id="KW-0472">Membrane</keyword>
<evidence type="ECO:0000256" key="1">
    <source>
        <dbReference type="SAM" id="Phobius"/>
    </source>
</evidence>
<feature type="transmembrane region" description="Helical" evidence="1">
    <location>
        <begin position="53"/>
        <end position="76"/>
    </location>
</feature>
<sequence>MNKSPILSGVIISILAIVGSQFMKIYTYIYWLPYFRFFKIPMYYFDIVIFDRYTIICKIILIILIMIMIFSVIEFIEKRFRIKQKFGLGKLLLLEVVILYGNLLLKMSIHNFEKIDILNYIEWVIVLIILKNMCSFLMLKIKLRKMFFSIIFGIAFILLGTGGIMYMYGDNNVINYLYSPLKVIDDNKLVLLETTDKYYIVPCAKREGGGINIYRDSYAFIDKNNYIIQRRYYDIYDEYNKNLN</sequence>
<dbReference type="EMBL" id="CYXT01000021">
    <property type="protein sequence ID" value="CUN09378.1"/>
    <property type="molecule type" value="Genomic_DNA"/>
</dbReference>
<feature type="transmembrane region" description="Helical" evidence="1">
    <location>
        <begin position="117"/>
        <end position="139"/>
    </location>
</feature>
<reference evidence="2 3" key="1">
    <citation type="submission" date="2015-09" db="EMBL/GenBank/DDBJ databases">
        <authorList>
            <consortium name="Pathogen Informatics"/>
        </authorList>
    </citation>
    <scope>NUCLEOTIDE SEQUENCE [LARGE SCALE GENOMIC DNA]</scope>
    <source>
        <strain evidence="2 3">2789STDY5608868</strain>
    </source>
</reference>
<feature type="transmembrane region" description="Helical" evidence="1">
    <location>
        <begin position="7"/>
        <end position="33"/>
    </location>
</feature>
<gene>
    <name evidence="2" type="ORF">ERS852425_02587</name>
</gene>
<feature type="transmembrane region" description="Helical" evidence="1">
    <location>
        <begin position="88"/>
        <end position="105"/>
    </location>
</feature>
<dbReference type="AlphaFoldDB" id="A0A173U798"/>
<keyword evidence="1" id="KW-1133">Transmembrane helix</keyword>
<evidence type="ECO:0000313" key="3">
    <source>
        <dbReference type="Proteomes" id="UP000095598"/>
    </source>
</evidence>
<feature type="transmembrane region" description="Helical" evidence="1">
    <location>
        <begin position="146"/>
        <end position="168"/>
    </location>
</feature>
<dbReference type="Proteomes" id="UP000095598">
    <property type="component" value="Unassembled WGS sequence"/>
</dbReference>
<name>A0A173U798_ANAHA</name>
<accession>A0A173U798</accession>
<evidence type="ECO:0000313" key="2">
    <source>
        <dbReference type="EMBL" id="CUN09378.1"/>
    </source>
</evidence>
<keyword evidence="1" id="KW-0812">Transmembrane</keyword>
<organism evidence="2 3">
    <name type="scientific">Anaerostipes hadrus</name>
    <dbReference type="NCBI Taxonomy" id="649756"/>
    <lineage>
        <taxon>Bacteria</taxon>
        <taxon>Bacillati</taxon>
        <taxon>Bacillota</taxon>
        <taxon>Clostridia</taxon>
        <taxon>Lachnospirales</taxon>
        <taxon>Lachnospiraceae</taxon>
        <taxon>Anaerostipes</taxon>
    </lineage>
</organism>
<proteinExistence type="predicted"/>